<dbReference type="Proteomes" id="UP000198406">
    <property type="component" value="Unassembled WGS sequence"/>
</dbReference>
<evidence type="ECO:0000256" key="1">
    <source>
        <dbReference type="ARBA" id="ARBA00006484"/>
    </source>
</evidence>
<keyword evidence="5" id="KW-1185">Reference proteome</keyword>
<protein>
    <recommendedName>
        <fullName evidence="6">NAD(P)-binding protein</fullName>
    </recommendedName>
</protein>
<dbReference type="InterPro" id="IPR036291">
    <property type="entry name" value="NAD(P)-bd_dom_sf"/>
</dbReference>
<evidence type="ECO:0000256" key="2">
    <source>
        <dbReference type="ARBA" id="ARBA00022857"/>
    </source>
</evidence>
<organism evidence="4 5">
    <name type="scientific">Fistulifera solaris</name>
    <name type="common">Oleaginous diatom</name>
    <dbReference type="NCBI Taxonomy" id="1519565"/>
    <lineage>
        <taxon>Eukaryota</taxon>
        <taxon>Sar</taxon>
        <taxon>Stramenopiles</taxon>
        <taxon>Ochrophyta</taxon>
        <taxon>Bacillariophyta</taxon>
        <taxon>Bacillariophyceae</taxon>
        <taxon>Bacillariophycidae</taxon>
        <taxon>Naviculales</taxon>
        <taxon>Naviculaceae</taxon>
        <taxon>Fistulifera</taxon>
    </lineage>
</organism>
<dbReference type="InParanoid" id="A0A1Z5KQC5"/>
<keyword evidence="3" id="KW-0560">Oxidoreductase</keyword>
<comment type="similarity">
    <text evidence="1">Belongs to the short-chain dehydrogenases/reductases (SDR) family.</text>
</comment>
<dbReference type="OrthoDB" id="10265294at2759"/>
<sequence>MGLISSKDNSSSFEAFVEQLPDLKDKVIAITGCTTGLGYVFAKTCVQKNAGTVLLLNRPSERANKAQESLQAIATSTQVETIECDLQDFASVQEAAAQIIKEKFEALDILCNNAGIMAVPDHATVDGYDLQMQTNYLSHFLLTKELMPLLKKAQELRGEARVVNQLSLMRIIPYTNVKEEFLEKNGGNLGGSGYIASWRRYHQSKLAHSIFACALWDRLKGSGIKVTSAAPGYASTNIMSTTPGFNGLRWSRILARSPEDGCMSLLSAAFRPVKEDKPTVWEPGRLRLYGPAVEFELEKTSTKKEFKDMVWTASEEACGMFTP</sequence>
<dbReference type="Pfam" id="PF00106">
    <property type="entry name" value="adh_short"/>
    <property type="match status" value="1"/>
</dbReference>
<dbReference type="SUPFAM" id="SSF51735">
    <property type="entry name" value="NAD(P)-binding Rossmann-fold domains"/>
    <property type="match status" value="1"/>
</dbReference>
<reference evidence="4 5" key="1">
    <citation type="journal article" date="2015" name="Plant Cell">
        <title>Oil accumulation by the oleaginous diatom Fistulifera solaris as revealed by the genome and transcriptome.</title>
        <authorList>
            <person name="Tanaka T."/>
            <person name="Maeda Y."/>
            <person name="Veluchamy A."/>
            <person name="Tanaka M."/>
            <person name="Abida H."/>
            <person name="Marechal E."/>
            <person name="Bowler C."/>
            <person name="Muto M."/>
            <person name="Sunaga Y."/>
            <person name="Tanaka M."/>
            <person name="Yoshino T."/>
            <person name="Taniguchi T."/>
            <person name="Fukuda Y."/>
            <person name="Nemoto M."/>
            <person name="Matsumoto M."/>
            <person name="Wong P.S."/>
            <person name="Aburatani S."/>
            <person name="Fujibuchi W."/>
        </authorList>
    </citation>
    <scope>NUCLEOTIDE SEQUENCE [LARGE SCALE GENOMIC DNA]</scope>
    <source>
        <strain evidence="4 5">JPCC DA0580</strain>
    </source>
</reference>
<dbReference type="PRINTS" id="PR00081">
    <property type="entry name" value="GDHRDH"/>
</dbReference>
<evidence type="ECO:0008006" key="6">
    <source>
        <dbReference type="Google" id="ProtNLM"/>
    </source>
</evidence>
<comment type="caution">
    <text evidence="4">The sequence shown here is derived from an EMBL/GenBank/DDBJ whole genome shotgun (WGS) entry which is preliminary data.</text>
</comment>
<dbReference type="InterPro" id="IPR002347">
    <property type="entry name" value="SDR_fam"/>
</dbReference>
<dbReference type="EMBL" id="BDSP01000266">
    <property type="protein sequence ID" value="GAX28138.1"/>
    <property type="molecule type" value="Genomic_DNA"/>
</dbReference>
<keyword evidence="2" id="KW-0521">NADP</keyword>
<gene>
    <name evidence="4" type="ORF">FisN_6Lh045</name>
</gene>
<dbReference type="GO" id="GO:0016491">
    <property type="term" value="F:oxidoreductase activity"/>
    <property type="evidence" value="ECO:0007669"/>
    <property type="project" value="UniProtKB-KW"/>
</dbReference>
<proteinExistence type="inferred from homology"/>
<dbReference type="PANTHER" id="PTHR24320:SF282">
    <property type="entry name" value="WW DOMAIN-CONTAINING OXIDOREDUCTASE"/>
    <property type="match status" value="1"/>
</dbReference>
<dbReference type="AlphaFoldDB" id="A0A1Z5KQC5"/>
<accession>A0A1Z5KQC5</accession>
<evidence type="ECO:0000313" key="5">
    <source>
        <dbReference type="Proteomes" id="UP000198406"/>
    </source>
</evidence>
<name>A0A1Z5KQC5_FISSO</name>
<dbReference type="Gene3D" id="3.40.50.720">
    <property type="entry name" value="NAD(P)-binding Rossmann-like Domain"/>
    <property type="match status" value="1"/>
</dbReference>
<evidence type="ECO:0000313" key="4">
    <source>
        <dbReference type="EMBL" id="GAX28138.1"/>
    </source>
</evidence>
<dbReference type="PANTHER" id="PTHR24320">
    <property type="entry name" value="RETINOL DEHYDROGENASE"/>
    <property type="match status" value="1"/>
</dbReference>
<evidence type="ECO:0000256" key="3">
    <source>
        <dbReference type="ARBA" id="ARBA00023002"/>
    </source>
</evidence>